<evidence type="ECO:0000313" key="3">
    <source>
        <dbReference type="Proteomes" id="UP001524478"/>
    </source>
</evidence>
<dbReference type="Proteomes" id="UP001524478">
    <property type="component" value="Unassembled WGS sequence"/>
</dbReference>
<comment type="caution">
    <text evidence="2">The sequence shown here is derived from an EMBL/GenBank/DDBJ whole genome shotgun (WGS) entry which is preliminary data.</text>
</comment>
<proteinExistence type="predicted"/>
<reference evidence="2 3" key="1">
    <citation type="submission" date="2022-06" db="EMBL/GenBank/DDBJ databases">
        <title>Isolation of gut microbiota from human fecal samples.</title>
        <authorList>
            <person name="Pamer E.G."/>
            <person name="Barat B."/>
            <person name="Waligurski E."/>
            <person name="Medina S."/>
            <person name="Paddock L."/>
            <person name="Mostad J."/>
        </authorList>
    </citation>
    <scope>NUCLEOTIDE SEQUENCE [LARGE SCALE GENOMIC DNA]</scope>
    <source>
        <strain evidence="2 3">DFI.7.95</strain>
    </source>
</reference>
<sequence>MSKIDERFIVDLKGKQFVTYEGLLDLAHQKGLISIEVDLLQIPTNDNEMIAIAKATAKTEKEIFIDIGDAGPNSTNSMIRPHIIRMASTRAKARALRDLTNVGMTAIEELGEEEGQAPITPKSPNKKDTDKQAIENNSLASDKQLNFISKLVDDKNYGPDAMKTYIKTAYVKDSSKALTKREASEIIEMLNGLGV</sequence>
<protein>
    <submittedName>
        <fullName evidence="2">Uncharacterized protein</fullName>
    </submittedName>
</protein>
<accession>A0ABT1SFN1</accession>
<dbReference type="RefSeq" id="WP_256312805.1">
    <property type="nucleotide sequence ID" value="NZ_JANGAC010000020.1"/>
</dbReference>
<organism evidence="2 3">
    <name type="scientific">Tissierella carlieri</name>
    <dbReference type="NCBI Taxonomy" id="689904"/>
    <lineage>
        <taxon>Bacteria</taxon>
        <taxon>Bacillati</taxon>
        <taxon>Bacillota</taxon>
        <taxon>Tissierellia</taxon>
        <taxon>Tissierellales</taxon>
        <taxon>Tissierellaceae</taxon>
        <taxon>Tissierella</taxon>
    </lineage>
</organism>
<evidence type="ECO:0000313" key="2">
    <source>
        <dbReference type="EMBL" id="MCQ4925303.1"/>
    </source>
</evidence>
<dbReference type="EMBL" id="JANGAC010000020">
    <property type="protein sequence ID" value="MCQ4925303.1"/>
    <property type="molecule type" value="Genomic_DNA"/>
</dbReference>
<evidence type="ECO:0000256" key="1">
    <source>
        <dbReference type="SAM" id="MobiDB-lite"/>
    </source>
</evidence>
<feature type="region of interest" description="Disordered" evidence="1">
    <location>
        <begin position="110"/>
        <end position="131"/>
    </location>
</feature>
<keyword evidence="3" id="KW-1185">Reference proteome</keyword>
<name>A0ABT1SFN1_9FIRM</name>
<gene>
    <name evidence="2" type="ORF">NE686_19520</name>
</gene>